<dbReference type="EMBL" id="CM047906">
    <property type="protein sequence ID" value="KAJ0086453.1"/>
    <property type="molecule type" value="Genomic_DNA"/>
</dbReference>
<organism evidence="1 2">
    <name type="scientific">Pistacia atlantica</name>
    <dbReference type="NCBI Taxonomy" id="434234"/>
    <lineage>
        <taxon>Eukaryota</taxon>
        <taxon>Viridiplantae</taxon>
        <taxon>Streptophyta</taxon>
        <taxon>Embryophyta</taxon>
        <taxon>Tracheophyta</taxon>
        <taxon>Spermatophyta</taxon>
        <taxon>Magnoliopsida</taxon>
        <taxon>eudicotyledons</taxon>
        <taxon>Gunneridae</taxon>
        <taxon>Pentapetalae</taxon>
        <taxon>rosids</taxon>
        <taxon>malvids</taxon>
        <taxon>Sapindales</taxon>
        <taxon>Anacardiaceae</taxon>
        <taxon>Pistacia</taxon>
    </lineage>
</organism>
<keyword evidence="2" id="KW-1185">Reference proteome</keyword>
<reference evidence="2" key="1">
    <citation type="journal article" date="2023" name="G3 (Bethesda)">
        <title>Genome assembly and association tests identify interacting loci associated with vigor, precocity, and sex in interspecific pistachio rootstocks.</title>
        <authorList>
            <person name="Palmer W."/>
            <person name="Jacygrad E."/>
            <person name="Sagayaradj S."/>
            <person name="Cavanaugh K."/>
            <person name="Han R."/>
            <person name="Bertier L."/>
            <person name="Beede B."/>
            <person name="Kafkas S."/>
            <person name="Golino D."/>
            <person name="Preece J."/>
            <person name="Michelmore R."/>
        </authorList>
    </citation>
    <scope>NUCLEOTIDE SEQUENCE [LARGE SCALE GENOMIC DNA]</scope>
</reference>
<evidence type="ECO:0000313" key="2">
    <source>
        <dbReference type="Proteomes" id="UP001164250"/>
    </source>
</evidence>
<proteinExistence type="predicted"/>
<comment type="caution">
    <text evidence="1">The sequence shown here is derived from an EMBL/GenBank/DDBJ whole genome shotgun (WGS) entry which is preliminary data.</text>
</comment>
<gene>
    <name evidence="1" type="ORF">Patl1_07595</name>
</gene>
<protein>
    <submittedName>
        <fullName evidence="1">Uncharacterized protein</fullName>
    </submittedName>
</protein>
<sequence length="154" mass="17498">MANLLFNITNSNTIIITKALQDKPIWWILENSALEKVEAISNEIGSEKVGIRLSPFADYMDSNPKALSLFMANFLNKFGIFYCHMVEPRMLKSGEKCEHYESLKPMRKAFNGSFIVAGGYDREEGNGDLVAYGRLFLPNPDLSRRFELDVPLNK</sequence>
<dbReference type="Proteomes" id="UP001164250">
    <property type="component" value="Chromosome 10"/>
</dbReference>
<name>A0ACC1AIG5_9ROSI</name>
<evidence type="ECO:0000313" key="1">
    <source>
        <dbReference type="EMBL" id="KAJ0086453.1"/>
    </source>
</evidence>
<accession>A0ACC1AIG5</accession>